<feature type="region of interest" description="Disordered" evidence="2">
    <location>
        <begin position="477"/>
        <end position="514"/>
    </location>
</feature>
<feature type="non-terminal residue" evidence="3">
    <location>
        <position position="590"/>
    </location>
</feature>
<reference evidence="3 4" key="1">
    <citation type="submission" date="2020-02" db="EMBL/GenBank/DDBJ databases">
        <authorList>
            <person name="Ferguson B K."/>
        </authorList>
    </citation>
    <scope>NUCLEOTIDE SEQUENCE [LARGE SCALE GENOMIC DNA]</scope>
</reference>
<evidence type="ECO:0000313" key="3">
    <source>
        <dbReference type="EMBL" id="CAB0001233.1"/>
    </source>
</evidence>
<dbReference type="Proteomes" id="UP000479000">
    <property type="component" value="Unassembled WGS sequence"/>
</dbReference>
<evidence type="ECO:0000256" key="2">
    <source>
        <dbReference type="SAM" id="MobiDB-lite"/>
    </source>
</evidence>
<dbReference type="AlphaFoldDB" id="A0A6H5GDQ9"/>
<sequence>MAKGLGSVDSTLNGFLGRFKASKSPALSQFWILRWVYPRGSASYNLHIVFCRRVEGMRRNRAAVKIQTCVRRWVKQTQYERTRRTVLGLQRYARGHLARLKFQEMRRNRAEEGLALLKKNEAEILQENERFRAEIVKLESVVDSIKTQKEGTKSELRIRSCSLKKTSSSLGLTFWSVRAASTSAVLRMRAPCPSRMRASRILGRGGQQSERRSGRPEGSARPENLQRLQSGSQFVSEYRRQRVIPYQRGRRIDSGIRSAEENPEVYFPRFPSDLSTSKMVYFIKFFLSRQLESERQNDLMRWNIEREELVGELERVRAELERLRDIVAGNLDPNSSTKAEAFLRSEVTRLTAEAEQGNSREIPPHFAGFFGFAVLFENAGGNFVSAVAVEQQEDESAVAHKQLTTQASLPVIKKKERDEYMGMFEISSEEIEVFMRHLLGSASCRNAAPRHSSCAASAGQEMGGRCGQIDRHVQQIDVEPGPDDGRAQESAARVPVQPVEHSTRGHRNPRYSQSTHAEEIVNAPYCKLEDLVGETIADNVGARPWTGVLLVEFLAPVLSSHMIGISPKIGYCTYQGALGRIRCRNIPSIR</sequence>
<name>A0A6H5GDQ9_9HEMI</name>
<dbReference type="Gene3D" id="1.20.5.190">
    <property type="match status" value="1"/>
</dbReference>
<evidence type="ECO:0008006" key="5">
    <source>
        <dbReference type="Google" id="ProtNLM"/>
    </source>
</evidence>
<gene>
    <name evidence="3" type="ORF">NTEN_LOCUS7020</name>
</gene>
<evidence type="ECO:0000313" key="4">
    <source>
        <dbReference type="Proteomes" id="UP000479000"/>
    </source>
</evidence>
<dbReference type="Pfam" id="PF00612">
    <property type="entry name" value="IQ"/>
    <property type="match status" value="2"/>
</dbReference>
<dbReference type="EMBL" id="CADCXU010010454">
    <property type="protein sequence ID" value="CAB0001233.1"/>
    <property type="molecule type" value="Genomic_DNA"/>
</dbReference>
<feature type="region of interest" description="Disordered" evidence="2">
    <location>
        <begin position="196"/>
        <end position="223"/>
    </location>
</feature>
<proteinExistence type="predicted"/>
<dbReference type="OrthoDB" id="6108017at2759"/>
<protein>
    <recommendedName>
        <fullName evidence="5">Myosin motor domain-containing protein</fullName>
    </recommendedName>
</protein>
<feature type="coiled-coil region" evidence="1">
    <location>
        <begin position="299"/>
        <end position="326"/>
    </location>
</feature>
<keyword evidence="4" id="KW-1185">Reference proteome</keyword>
<feature type="coiled-coil region" evidence="1">
    <location>
        <begin position="100"/>
        <end position="148"/>
    </location>
</feature>
<feature type="compositionally biased region" description="Basic and acidic residues" evidence="2">
    <location>
        <begin position="209"/>
        <end position="220"/>
    </location>
</feature>
<keyword evidence="1" id="KW-0175">Coiled coil</keyword>
<dbReference type="PROSITE" id="PS50096">
    <property type="entry name" value="IQ"/>
    <property type="match status" value="2"/>
</dbReference>
<evidence type="ECO:0000256" key="1">
    <source>
        <dbReference type="SAM" id="Coils"/>
    </source>
</evidence>
<dbReference type="InterPro" id="IPR000048">
    <property type="entry name" value="IQ_motif_EF-hand-BS"/>
</dbReference>
<accession>A0A6H5GDQ9</accession>
<organism evidence="3 4">
    <name type="scientific">Nesidiocoris tenuis</name>
    <dbReference type="NCBI Taxonomy" id="355587"/>
    <lineage>
        <taxon>Eukaryota</taxon>
        <taxon>Metazoa</taxon>
        <taxon>Ecdysozoa</taxon>
        <taxon>Arthropoda</taxon>
        <taxon>Hexapoda</taxon>
        <taxon>Insecta</taxon>
        <taxon>Pterygota</taxon>
        <taxon>Neoptera</taxon>
        <taxon>Paraneoptera</taxon>
        <taxon>Hemiptera</taxon>
        <taxon>Heteroptera</taxon>
        <taxon>Panheteroptera</taxon>
        <taxon>Cimicomorpha</taxon>
        <taxon>Miridae</taxon>
        <taxon>Dicyphina</taxon>
        <taxon>Nesidiocoris</taxon>
    </lineage>
</organism>
<dbReference type="SMART" id="SM00015">
    <property type="entry name" value="IQ"/>
    <property type="match status" value="2"/>
</dbReference>